<evidence type="ECO:0000313" key="4">
    <source>
        <dbReference type="EMBL" id="SCG64652.1"/>
    </source>
</evidence>
<feature type="region of interest" description="Disordered" evidence="1">
    <location>
        <begin position="46"/>
        <end position="128"/>
    </location>
</feature>
<dbReference type="GO" id="GO:0004553">
    <property type="term" value="F:hydrolase activity, hydrolyzing O-glycosyl compounds"/>
    <property type="evidence" value="ECO:0007669"/>
    <property type="project" value="InterPro"/>
</dbReference>
<keyword evidence="2" id="KW-0812">Transmembrane</keyword>
<dbReference type="InterPro" id="IPR012291">
    <property type="entry name" value="CBM2_carb-bd_dom_sf"/>
</dbReference>
<reference evidence="5" key="1">
    <citation type="submission" date="2016-06" db="EMBL/GenBank/DDBJ databases">
        <authorList>
            <person name="Varghese N."/>
            <person name="Submissions Spin"/>
        </authorList>
    </citation>
    <scope>NUCLEOTIDE SEQUENCE [LARGE SCALE GENOMIC DNA]</scope>
    <source>
        <strain evidence="5">DSM 43819</strain>
    </source>
</reference>
<evidence type="ECO:0000256" key="2">
    <source>
        <dbReference type="SAM" id="Phobius"/>
    </source>
</evidence>
<dbReference type="Proteomes" id="UP000198221">
    <property type="component" value="Chromosome I"/>
</dbReference>
<accession>A0A1C5J235</accession>
<keyword evidence="2" id="KW-1133">Transmembrane helix</keyword>
<name>A0A1C5J235_9ACTN</name>
<feature type="compositionally biased region" description="Low complexity" evidence="1">
    <location>
        <begin position="94"/>
        <end position="106"/>
    </location>
</feature>
<dbReference type="RefSeq" id="WP_089013545.1">
    <property type="nucleotide sequence ID" value="NZ_LT607754.1"/>
</dbReference>
<keyword evidence="2" id="KW-0472">Membrane</keyword>
<dbReference type="OrthoDB" id="3405323at2"/>
<dbReference type="GO" id="GO:0030247">
    <property type="term" value="F:polysaccharide binding"/>
    <property type="evidence" value="ECO:0007669"/>
    <property type="project" value="UniProtKB-UniRule"/>
</dbReference>
<dbReference type="InterPro" id="IPR001919">
    <property type="entry name" value="CBD2"/>
</dbReference>
<feature type="domain" description="CBM2" evidence="3">
    <location>
        <begin position="105"/>
        <end position="227"/>
    </location>
</feature>
<dbReference type="SUPFAM" id="SSF49384">
    <property type="entry name" value="Carbohydrate-binding domain"/>
    <property type="match status" value="1"/>
</dbReference>
<evidence type="ECO:0000259" key="3">
    <source>
        <dbReference type="PROSITE" id="PS51173"/>
    </source>
</evidence>
<dbReference type="AlphaFoldDB" id="A0A1C5J235"/>
<evidence type="ECO:0000256" key="1">
    <source>
        <dbReference type="SAM" id="MobiDB-lite"/>
    </source>
</evidence>
<feature type="transmembrane region" description="Helical" evidence="2">
    <location>
        <begin position="20"/>
        <end position="40"/>
    </location>
</feature>
<sequence length="227" mass="23093">MSGTRRARPSPGAGAAIASSPWIVVSIGVIVMVVLLVVALGSARGRRPYNDAGPGPPVATIPLPGLPPATPSRAESIEAPPAPPGLSPRSTVLPSAGRPTSSPSAPAGGGGGTARPTPPPVRPLESGRYGVANTWDGGFMGEVLIVNADSTRRGWTVRLAFSEGRIVAYWVAGAEGGSGSVFDGVLTYRSGVDLASGQSVPLRFQVENTRTTRPELCTVNGSRCSGF</sequence>
<dbReference type="PROSITE" id="PS51173">
    <property type="entry name" value="CBM2"/>
    <property type="match status" value="1"/>
</dbReference>
<organism evidence="4 5">
    <name type="scientific">Micromonospora inositola</name>
    <dbReference type="NCBI Taxonomy" id="47865"/>
    <lineage>
        <taxon>Bacteria</taxon>
        <taxon>Bacillati</taxon>
        <taxon>Actinomycetota</taxon>
        <taxon>Actinomycetes</taxon>
        <taxon>Micromonosporales</taxon>
        <taxon>Micromonosporaceae</taxon>
        <taxon>Micromonospora</taxon>
    </lineage>
</organism>
<protein>
    <submittedName>
        <fullName evidence="4">Cellulose binding domain-containing protein</fullName>
    </submittedName>
</protein>
<dbReference type="InterPro" id="IPR008965">
    <property type="entry name" value="CBM2/CBM3_carb-bd_dom_sf"/>
</dbReference>
<feature type="compositionally biased region" description="Pro residues" evidence="1">
    <location>
        <begin position="54"/>
        <end position="70"/>
    </location>
</feature>
<dbReference type="EMBL" id="LT607754">
    <property type="protein sequence ID" value="SCG64652.1"/>
    <property type="molecule type" value="Genomic_DNA"/>
</dbReference>
<dbReference type="Gene3D" id="2.60.40.290">
    <property type="match status" value="1"/>
</dbReference>
<dbReference type="GO" id="GO:0005975">
    <property type="term" value="P:carbohydrate metabolic process"/>
    <property type="evidence" value="ECO:0007669"/>
    <property type="project" value="InterPro"/>
</dbReference>
<gene>
    <name evidence="4" type="ORF">GA0070613_3874</name>
</gene>
<keyword evidence="5" id="KW-1185">Reference proteome</keyword>
<dbReference type="Pfam" id="PF00553">
    <property type="entry name" value="CBM_2"/>
    <property type="match status" value="1"/>
</dbReference>
<dbReference type="SMART" id="SM00637">
    <property type="entry name" value="CBD_II"/>
    <property type="match status" value="1"/>
</dbReference>
<evidence type="ECO:0000313" key="5">
    <source>
        <dbReference type="Proteomes" id="UP000198221"/>
    </source>
</evidence>
<proteinExistence type="predicted"/>